<reference evidence="1 2" key="2">
    <citation type="journal article" date="2006" name="J. Gen. Virol.">
        <title>Genome sequences of two frog herpesviruses.</title>
        <authorList>
            <person name="Davison A.J."/>
            <person name="Cunningham C."/>
            <person name="Sauerbier W."/>
            <person name="McKinnell R.G."/>
        </authorList>
    </citation>
    <scope>NUCLEOTIDE SEQUENCE [LARGE SCALE GENOMIC DNA]</scope>
    <source>
        <strain evidence="1 2">McKinnell</strain>
    </source>
</reference>
<accession>Q14VQ6</accession>
<name>Q14VQ6_9VIRU</name>
<evidence type="ECO:0000313" key="2">
    <source>
        <dbReference type="Proteomes" id="UP000011238"/>
    </source>
</evidence>
<sequence>MSVAVPMTEPIAMVDTSWRVAVDPRKRASLAQAYETLTAMRKQHQSEVQRRRSARTVGPLTRSVMAEAGDERVPFVCLTADQFYPAMKDMFRRDKILEQLLDRMASQLCMGEHFELECLSRLSALPPEAAVFLSKLLTQCTGGALDTYYRGCYRRFLEWYVAMGCVPFAYTPNPLSAAGAQPFNHPAADAVMYNSAEMEVLRTREAVVCAQLFDALSSRGADLVLRDPDFFEKLGILPDIARIVADTFARNPTTDRRVIHGLLGLLRWRAFGFAPHVPCLWGPIDVIYDPCSRRCVVVDETLYVYQAYVANPPTYGSAPDSVGAVHRPYALQFAAVTANAFASAKAACQRVALIAQVEPDASKFKRAVKEKQNTDETAFRIASLLRGGDNHTAARQLLAGTLARGPGAAGCTAGQQRMQDAALSDEALALSEAIERCRVDADGYVRLSHALRLATQRRALHESDVHMLEEWDRRAIEAVCDSMHKNTESSLDAPVHVINAPTNSKILATYERNQPLDVLADVFHTWSAFWHSALTGVNHFHTRRVIEYDSGGNKSQGRGNSTNGFIDSVWEGMVEQCGFPLRNVREVREFTVEETARTAEMISDRVGRASFIARRLHMRPSDIF</sequence>
<protein>
    <submittedName>
        <fullName evidence="1">ORF52</fullName>
    </submittedName>
</protein>
<evidence type="ECO:0000313" key="1">
    <source>
        <dbReference type="EMBL" id="ABG25723.1"/>
    </source>
</evidence>
<dbReference type="GeneID" id="5141280"/>
<proteinExistence type="predicted"/>
<organism evidence="2">
    <name type="scientific">Ranid herpesvirus 1</name>
    <name type="common">Lucke tumor herpesvirus</name>
    <dbReference type="NCBI Taxonomy" id="85655"/>
    <lineage>
        <taxon>Viruses</taxon>
        <taxon>Duplodnaviria</taxon>
        <taxon>Heunggongvirae</taxon>
        <taxon>Peploviricota</taxon>
        <taxon>Herviviricetes</taxon>
        <taxon>Herpesvirales</taxon>
        <taxon>Alloherpesviridae</taxon>
        <taxon>Batravirus</taxon>
        <taxon>Batravirus ranidallo1</taxon>
    </lineage>
</organism>
<reference evidence="2" key="1">
    <citation type="journal article" date="1999" name="J. Cancer Res. Clin. Oncol.">
        <title>Genomic studies of the Lucke tumor herpesvirus (RaHV-1).</title>
        <authorList>
            <person name="Davison A.J."/>
            <person name="Sauerbier W."/>
            <person name="Dolan A."/>
            <person name="Addison C."/>
            <person name="McKinnell R.G."/>
        </authorList>
    </citation>
    <scope>NUCLEOTIDE SEQUENCE [LARGE SCALE GENOMIC DNA]</scope>
    <source>
        <strain evidence="2">McKinnell</strain>
    </source>
</reference>
<dbReference type="RefSeq" id="YP_656707.1">
    <property type="nucleotide sequence ID" value="NC_008211.1"/>
</dbReference>
<dbReference type="EMBL" id="DQ665917">
    <property type="protein sequence ID" value="ABG25723.1"/>
    <property type="molecule type" value="Genomic_DNA"/>
</dbReference>
<dbReference type="KEGG" id="vg:5141280"/>
<keyword evidence="2" id="KW-1185">Reference proteome</keyword>
<dbReference type="Proteomes" id="UP000011238">
    <property type="component" value="Segment"/>
</dbReference>